<keyword evidence="11" id="KW-1185">Reference proteome</keyword>
<dbReference type="SUPFAM" id="SSF101498">
    <property type="entry name" value="Anti-sigma factor FlgM"/>
    <property type="match status" value="1"/>
</dbReference>
<evidence type="ECO:0000256" key="7">
    <source>
        <dbReference type="ARBA" id="ARBA00024739"/>
    </source>
</evidence>
<dbReference type="RefSeq" id="WP_110466423.1">
    <property type="nucleotide sequence ID" value="NZ_JAMOFZ010000020.1"/>
</dbReference>
<dbReference type="Pfam" id="PF04316">
    <property type="entry name" value="FlgM"/>
    <property type="match status" value="1"/>
</dbReference>
<dbReference type="NCBIfam" id="TIGR03824">
    <property type="entry name" value="FlgM_jcvi"/>
    <property type="match status" value="1"/>
</dbReference>
<evidence type="ECO:0000313" key="11">
    <source>
        <dbReference type="Proteomes" id="UP000247540"/>
    </source>
</evidence>
<evidence type="ECO:0000256" key="6">
    <source>
        <dbReference type="ARBA" id="ARBA00023163"/>
    </source>
</evidence>
<accession>A0A318SW10</accession>
<keyword evidence="5" id="KW-0805">Transcription regulation</keyword>
<dbReference type="InterPro" id="IPR035890">
    <property type="entry name" value="Anti-sigma-28_factor_FlgM_sf"/>
</dbReference>
<keyword evidence="6" id="KW-0804">Transcription</keyword>
<evidence type="ECO:0000313" key="10">
    <source>
        <dbReference type="EMBL" id="PYE75024.1"/>
    </source>
</evidence>
<protein>
    <recommendedName>
        <fullName evidence="2">Negative regulator of flagellin synthesis</fullName>
    </recommendedName>
    <alternativeName>
        <fullName evidence="8">Anti-sigma-28 factor</fullName>
    </alternativeName>
</protein>
<comment type="function">
    <text evidence="7">Responsible for the coupling of flagellin expression to flagellar assembly by preventing expression of the flagellin genes when a component of the middle class of proteins is defective. It negatively regulates flagellar genes by inhibiting the activity of FliA by directly binding to FliA.</text>
</comment>
<evidence type="ECO:0000259" key="9">
    <source>
        <dbReference type="Pfam" id="PF04316"/>
    </source>
</evidence>
<evidence type="ECO:0000256" key="3">
    <source>
        <dbReference type="ARBA" id="ARBA00022491"/>
    </source>
</evidence>
<dbReference type="Proteomes" id="UP000247540">
    <property type="component" value="Unassembled WGS sequence"/>
</dbReference>
<comment type="similarity">
    <text evidence="1">Belongs to the FlgM family.</text>
</comment>
<dbReference type="EMBL" id="QJTC01000021">
    <property type="protein sequence ID" value="PYE75024.1"/>
    <property type="molecule type" value="Genomic_DNA"/>
</dbReference>
<dbReference type="InterPro" id="IPR007412">
    <property type="entry name" value="FlgM"/>
</dbReference>
<evidence type="ECO:0000256" key="2">
    <source>
        <dbReference type="ARBA" id="ARBA00017823"/>
    </source>
</evidence>
<sequence>MKINPSLQADLLKAPAARTGAAAAPAVGSTATAAAAPAATVTVSNLARSMETRAAAGVAADTSGDFNAAKVAEVKAAIAQGTYKVNAGAIADKLLSNAQQVLRRNASDADRSDAGGA</sequence>
<dbReference type="GO" id="GO:0044781">
    <property type="term" value="P:bacterial-type flagellum organization"/>
    <property type="evidence" value="ECO:0007669"/>
    <property type="project" value="UniProtKB-KW"/>
</dbReference>
<feature type="domain" description="Anti-sigma-28 factor FlgM C-terminal" evidence="9">
    <location>
        <begin position="40"/>
        <end position="95"/>
    </location>
</feature>
<evidence type="ECO:0000256" key="8">
    <source>
        <dbReference type="ARBA" id="ARBA00030117"/>
    </source>
</evidence>
<organism evidence="10 11">
    <name type="scientific">Xylophilus ampelinus</name>
    <dbReference type="NCBI Taxonomy" id="54067"/>
    <lineage>
        <taxon>Bacteria</taxon>
        <taxon>Pseudomonadati</taxon>
        <taxon>Pseudomonadota</taxon>
        <taxon>Betaproteobacteria</taxon>
        <taxon>Burkholderiales</taxon>
        <taxon>Xylophilus</taxon>
    </lineage>
</organism>
<dbReference type="AlphaFoldDB" id="A0A318SW10"/>
<reference evidence="10 11" key="1">
    <citation type="submission" date="2018-06" db="EMBL/GenBank/DDBJ databases">
        <title>Genomic Encyclopedia of Type Strains, Phase III (KMG-III): the genomes of soil and plant-associated and newly described type strains.</title>
        <authorList>
            <person name="Whitman W."/>
        </authorList>
    </citation>
    <scope>NUCLEOTIDE SEQUENCE [LARGE SCALE GENOMIC DNA]</scope>
    <source>
        <strain evidence="10 11">CECT 7646</strain>
    </source>
</reference>
<evidence type="ECO:0000256" key="5">
    <source>
        <dbReference type="ARBA" id="ARBA00023015"/>
    </source>
</evidence>
<evidence type="ECO:0000256" key="1">
    <source>
        <dbReference type="ARBA" id="ARBA00005322"/>
    </source>
</evidence>
<proteinExistence type="inferred from homology"/>
<evidence type="ECO:0000256" key="4">
    <source>
        <dbReference type="ARBA" id="ARBA00022795"/>
    </source>
</evidence>
<gene>
    <name evidence="10" type="ORF">DFQ15_12145</name>
</gene>
<keyword evidence="3" id="KW-0678">Repressor</keyword>
<dbReference type="GO" id="GO:0045892">
    <property type="term" value="P:negative regulation of DNA-templated transcription"/>
    <property type="evidence" value="ECO:0007669"/>
    <property type="project" value="InterPro"/>
</dbReference>
<comment type="caution">
    <text evidence="10">The sequence shown here is derived from an EMBL/GenBank/DDBJ whole genome shotgun (WGS) entry which is preliminary data.</text>
</comment>
<dbReference type="InterPro" id="IPR031316">
    <property type="entry name" value="FlgM_C"/>
</dbReference>
<keyword evidence="4" id="KW-1005">Bacterial flagellum biogenesis</keyword>
<name>A0A318SW10_9BURK</name>